<dbReference type="Proteomes" id="UP001595075">
    <property type="component" value="Unassembled WGS sequence"/>
</dbReference>
<dbReference type="EMBL" id="JAZHXI010000009">
    <property type="protein sequence ID" value="KAL2067686.1"/>
    <property type="molecule type" value="Genomic_DNA"/>
</dbReference>
<name>A0ABR4CE07_9HELO</name>
<accession>A0ABR4CE07</accession>
<reference evidence="1 2" key="1">
    <citation type="journal article" date="2024" name="Commun. Biol.">
        <title>Comparative genomic analysis of thermophilic fungi reveals convergent evolutionary adaptations and gene losses.</title>
        <authorList>
            <person name="Steindorff A.S."/>
            <person name="Aguilar-Pontes M.V."/>
            <person name="Robinson A.J."/>
            <person name="Andreopoulos B."/>
            <person name="LaButti K."/>
            <person name="Kuo A."/>
            <person name="Mondo S."/>
            <person name="Riley R."/>
            <person name="Otillar R."/>
            <person name="Haridas S."/>
            <person name="Lipzen A."/>
            <person name="Grimwood J."/>
            <person name="Schmutz J."/>
            <person name="Clum A."/>
            <person name="Reid I.D."/>
            <person name="Moisan M.C."/>
            <person name="Butler G."/>
            <person name="Nguyen T.T.M."/>
            <person name="Dewar K."/>
            <person name="Conant G."/>
            <person name="Drula E."/>
            <person name="Henrissat B."/>
            <person name="Hansel C."/>
            <person name="Singer S."/>
            <person name="Hutchinson M.I."/>
            <person name="de Vries R.P."/>
            <person name="Natvig D.O."/>
            <person name="Powell A.J."/>
            <person name="Tsang A."/>
            <person name="Grigoriev I.V."/>
        </authorList>
    </citation>
    <scope>NUCLEOTIDE SEQUENCE [LARGE SCALE GENOMIC DNA]</scope>
    <source>
        <strain evidence="1 2">CBS 494.80</strain>
    </source>
</reference>
<sequence>MSSSPNSTNQPLALRTPCWEVVELNHPDHLECYSCKKLHLMENILSHPDGWTKCRKGPNLRMATFIHPTFDLTIFRTIMKLERQNKLQGHDLELLAYRGRAVLEHSQVKRLIVEPKIVGGTLLMRSEVTYVVPPTAGPNQTLLLRRNLFKCPHSTRWKEENRRALKLLQGKFEMLESIPSGHHEHILSYRCKFCPTEFDVGLQRFDGQGVVLFIVKWQDIGTGLSPLGDDLPPIIGHYPLIRTPQKPVKLDYKSPRARFEGFAQTEGQTKSPAGLATQGVESLFTLQRSWQAKLRRHQTKVFWPLSKEVCSFPLRDWLSLDMLKDCK</sequence>
<keyword evidence="2" id="KW-1185">Reference proteome</keyword>
<organism evidence="1 2">
    <name type="scientific">Oculimacula yallundae</name>
    <dbReference type="NCBI Taxonomy" id="86028"/>
    <lineage>
        <taxon>Eukaryota</taxon>
        <taxon>Fungi</taxon>
        <taxon>Dikarya</taxon>
        <taxon>Ascomycota</taxon>
        <taxon>Pezizomycotina</taxon>
        <taxon>Leotiomycetes</taxon>
        <taxon>Helotiales</taxon>
        <taxon>Ploettnerulaceae</taxon>
        <taxon>Oculimacula</taxon>
    </lineage>
</organism>
<gene>
    <name evidence="1" type="ORF">VTL71DRAFT_15782</name>
</gene>
<comment type="caution">
    <text evidence="1">The sequence shown here is derived from an EMBL/GenBank/DDBJ whole genome shotgun (WGS) entry which is preliminary data.</text>
</comment>
<protein>
    <submittedName>
        <fullName evidence="1">Uncharacterized protein</fullName>
    </submittedName>
</protein>
<evidence type="ECO:0000313" key="1">
    <source>
        <dbReference type="EMBL" id="KAL2067686.1"/>
    </source>
</evidence>
<proteinExistence type="predicted"/>
<evidence type="ECO:0000313" key="2">
    <source>
        <dbReference type="Proteomes" id="UP001595075"/>
    </source>
</evidence>